<feature type="transmembrane region" description="Helical" evidence="9">
    <location>
        <begin position="79"/>
        <end position="100"/>
    </location>
</feature>
<keyword evidence="8 9" id="KW-0472">Membrane</keyword>
<keyword evidence="11" id="KW-1185">Reference proteome</keyword>
<evidence type="ECO:0000256" key="9">
    <source>
        <dbReference type="SAM" id="Phobius"/>
    </source>
</evidence>
<dbReference type="Proteomes" id="UP001499988">
    <property type="component" value="Unassembled WGS sequence"/>
</dbReference>
<protein>
    <submittedName>
        <fullName evidence="10">Aromatic amino acid transport family protein</fullName>
    </submittedName>
</protein>
<evidence type="ECO:0000256" key="6">
    <source>
        <dbReference type="ARBA" id="ARBA00022970"/>
    </source>
</evidence>
<feature type="transmembrane region" description="Helical" evidence="9">
    <location>
        <begin position="276"/>
        <end position="300"/>
    </location>
</feature>
<feature type="transmembrane region" description="Helical" evidence="9">
    <location>
        <begin position="184"/>
        <end position="207"/>
    </location>
</feature>
<keyword evidence="6" id="KW-0029">Amino-acid transport</keyword>
<name>A0ABP9FA67_9GAMM</name>
<evidence type="ECO:0000256" key="5">
    <source>
        <dbReference type="ARBA" id="ARBA00022692"/>
    </source>
</evidence>
<feature type="transmembrane region" description="Helical" evidence="9">
    <location>
        <begin position="337"/>
        <end position="359"/>
    </location>
</feature>
<feature type="transmembrane region" description="Helical" evidence="9">
    <location>
        <begin position="7"/>
        <end position="28"/>
    </location>
</feature>
<dbReference type="Gene3D" id="1.20.1740.10">
    <property type="entry name" value="Amino acid/polyamine transporter I"/>
    <property type="match status" value="1"/>
</dbReference>
<evidence type="ECO:0000313" key="10">
    <source>
        <dbReference type="EMBL" id="GAA4897046.1"/>
    </source>
</evidence>
<dbReference type="InterPro" id="IPR013059">
    <property type="entry name" value="Trp_tyr_transpt"/>
</dbReference>
<proteinExistence type="predicted"/>
<keyword evidence="5 9" id="KW-0812">Transmembrane</keyword>
<dbReference type="PANTHER" id="PTHR46997">
    <property type="entry name" value="LOW AFFINITY TRYPTOPHAN PERMEASE-RELATED"/>
    <property type="match status" value="1"/>
</dbReference>
<keyword evidence="7 9" id="KW-1133">Transmembrane helix</keyword>
<accession>A0ABP9FA67</accession>
<sequence length="396" mass="41045">MDLNKVFGATLIVAGTSIGAGMLALPIATAAIGFWPALGMMTALWLLSGYSALLMLEVNLKVGAGTNLHGMTGQVLGRVGQGIALFAMLALLYALTAAYLSGGASLLTLKLASWLSLSAAQSACLFALLFGGVVAWGVRGIDGAIRLLFALKLLALLAILLALLPQISAVNLVADLASRAQGQGALIAAIPVMITSFGFHAGIPPLVRYLDGEIRALRRVFLLGSALPLLCYALWLLAALGTTAPEAQQGLLQGDGLTELIALLSAASGQRGFGQILTLFADLALLTSFIGVTLSLFEYLAELCRRDRSWCGRGQTWVLTFVPPLLLAIYLPEGFVAVLGFAAIPLVILMVVLPAAMALKLRRTHPGYQVGGGRAALGLSVTAGLGVVGAQLLTAM</sequence>
<evidence type="ECO:0000256" key="1">
    <source>
        <dbReference type="ARBA" id="ARBA00004429"/>
    </source>
</evidence>
<dbReference type="RefSeq" id="WP_345336553.1">
    <property type="nucleotide sequence ID" value="NZ_BAABJZ010000098.1"/>
</dbReference>
<feature type="transmembrane region" description="Helical" evidence="9">
    <location>
        <begin position="145"/>
        <end position="164"/>
    </location>
</feature>
<organism evidence="10 11">
    <name type="scientific">Ferrimonas pelagia</name>
    <dbReference type="NCBI Taxonomy" id="1177826"/>
    <lineage>
        <taxon>Bacteria</taxon>
        <taxon>Pseudomonadati</taxon>
        <taxon>Pseudomonadota</taxon>
        <taxon>Gammaproteobacteria</taxon>
        <taxon>Alteromonadales</taxon>
        <taxon>Ferrimonadaceae</taxon>
        <taxon>Ferrimonas</taxon>
    </lineage>
</organism>
<gene>
    <name evidence="10" type="ORF">GCM10023333_32910</name>
</gene>
<feature type="transmembrane region" description="Helical" evidence="9">
    <location>
        <begin position="312"/>
        <end position="331"/>
    </location>
</feature>
<keyword evidence="2" id="KW-0813">Transport</keyword>
<evidence type="ECO:0000256" key="8">
    <source>
        <dbReference type="ARBA" id="ARBA00023136"/>
    </source>
</evidence>
<reference evidence="11" key="1">
    <citation type="journal article" date="2019" name="Int. J. Syst. Evol. Microbiol.">
        <title>The Global Catalogue of Microorganisms (GCM) 10K type strain sequencing project: providing services to taxonomists for standard genome sequencing and annotation.</title>
        <authorList>
            <consortium name="The Broad Institute Genomics Platform"/>
            <consortium name="The Broad Institute Genome Sequencing Center for Infectious Disease"/>
            <person name="Wu L."/>
            <person name="Ma J."/>
        </authorList>
    </citation>
    <scope>NUCLEOTIDE SEQUENCE [LARGE SCALE GENOMIC DNA]</scope>
    <source>
        <strain evidence="11">JCM 18401</strain>
    </source>
</reference>
<evidence type="ECO:0000256" key="2">
    <source>
        <dbReference type="ARBA" id="ARBA00022448"/>
    </source>
</evidence>
<comment type="caution">
    <text evidence="10">The sequence shown here is derived from an EMBL/GenBank/DDBJ whole genome shotgun (WGS) entry which is preliminary data.</text>
</comment>
<dbReference type="Pfam" id="PF03222">
    <property type="entry name" value="Trp_Tyr_perm"/>
    <property type="match status" value="1"/>
</dbReference>
<dbReference type="InterPro" id="IPR018227">
    <property type="entry name" value="Amino_acid_transport_2"/>
</dbReference>
<evidence type="ECO:0000256" key="7">
    <source>
        <dbReference type="ARBA" id="ARBA00022989"/>
    </source>
</evidence>
<feature type="transmembrane region" description="Helical" evidence="9">
    <location>
        <begin position="371"/>
        <end position="393"/>
    </location>
</feature>
<dbReference type="PRINTS" id="PR00166">
    <property type="entry name" value="AROAAPRMEASE"/>
</dbReference>
<dbReference type="EMBL" id="BAABJZ010000098">
    <property type="protein sequence ID" value="GAA4897046.1"/>
    <property type="molecule type" value="Genomic_DNA"/>
</dbReference>
<dbReference type="PANTHER" id="PTHR46997:SF2">
    <property type="entry name" value="TYROSINE-SPECIFIC TRANSPORT SYSTEM"/>
    <property type="match status" value="1"/>
</dbReference>
<keyword evidence="3" id="KW-1003">Cell membrane</keyword>
<feature type="transmembrane region" description="Helical" evidence="9">
    <location>
        <begin position="112"/>
        <end position="138"/>
    </location>
</feature>
<evidence type="ECO:0000256" key="3">
    <source>
        <dbReference type="ARBA" id="ARBA00022475"/>
    </source>
</evidence>
<comment type="subcellular location">
    <subcellularLocation>
        <location evidence="1">Cell inner membrane</location>
        <topology evidence="1">Multi-pass membrane protein</topology>
    </subcellularLocation>
</comment>
<keyword evidence="4" id="KW-0997">Cell inner membrane</keyword>
<feature type="transmembrane region" description="Helical" evidence="9">
    <location>
        <begin position="34"/>
        <end position="58"/>
    </location>
</feature>
<evidence type="ECO:0000313" key="11">
    <source>
        <dbReference type="Proteomes" id="UP001499988"/>
    </source>
</evidence>
<feature type="transmembrane region" description="Helical" evidence="9">
    <location>
        <begin position="219"/>
        <end position="238"/>
    </location>
</feature>
<evidence type="ECO:0000256" key="4">
    <source>
        <dbReference type="ARBA" id="ARBA00022519"/>
    </source>
</evidence>